<dbReference type="SMART" id="SM00331">
    <property type="entry name" value="PP2C_SIG"/>
    <property type="match status" value="1"/>
</dbReference>
<dbReference type="InterPro" id="IPR035965">
    <property type="entry name" value="PAS-like_dom_sf"/>
</dbReference>
<dbReference type="SUPFAM" id="SSF81606">
    <property type="entry name" value="PP2C-like"/>
    <property type="match status" value="1"/>
</dbReference>
<feature type="domain" description="PAS" evidence="2">
    <location>
        <begin position="18"/>
        <end position="82"/>
    </location>
</feature>
<name>A0ABR9KC62_9ACTN</name>
<evidence type="ECO:0000313" key="3">
    <source>
        <dbReference type="EMBL" id="MBE1559303.1"/>
    </source>
</evidence>
<evidence type="ECO:0000313" key="4">
    <source>
        <dbReference type="Proteomes" id="UP000661607"/>
    </source>
</evidence>
<dbReference type="InterPro" id="IPR003018">
    <property type="entry name" value="GAF"/>
</dbReference>
<dbReference type="SMART" id="SM00091">
    <property type="entry name" value="PAS"/>
    <property type="match status" value="2"/>
</dbReference>
<gene>
    <name evidence="3" type="ORF">H4W81_002082</name>
</gene>
<dbReference type="Pfam" id="PF00989">
    <property type="entry name" value="PAS"/>
    <property type="match status" value="1"/>
</dbReference>
<accession>A0ABR9KC62</accession>
<dbReference type="InterPro" id="IPR013656">
    <property type="entry name" value="PAS_4"/>
</dbReference>
<keyword evidence="4" id="KW-1185">Reference proteome</keyword>
<dbReference type="SMART" id="SM00065">
    <property type="entry name" value="GAF"/>
    <property type="match status" value="1"/>
</dbReference>
<dbReference type="InterPro" id="IPR052016">
    <property type="entry name" value="Bact_Sigma-Reg"/>
</dbReference>
<evidence type="ECO:0000259" key="2">
    <source>
        <dbReference type="PROSITE" id="PS50112"/>
    </source>
</evidence>
<dbReference type="PANTHER" id="PTHR43156:SF2">
    <property type="entry name" value="STAGE II SPORULATION PROTEIN E"/>
    <property type="match status" value="1"/>
</dbReference>
<dbReference type="InterPro" id="IPR000014">
    <property type="entry name" value="PAS"/>
</dbReference>
<dbReference type="Pfam" id="PF08448">
    <property type="entry name" value="PAS_4"/>
    <property type="match status" value="1"/>
</dbReference>
<dbReference type="InterPro" id="IPR001932">
    <property type="entry name" value="PPM-type_phosphatase-like_dom"/>
</dbReference>
<protein>
    <submittedName>
        <fullName evidence="3">PAS domain S-box-containing protein</fullName>
    </submittedName>
</protein>
<dbReference type="InterPro" id="IPR029016">
    <property type="entry name" value="GAF-like_dom_sf"/>
</dbReference>
<dbReference type="Gene3D" id="3.60.40.10">
    <property type="entry name" value="PPM-type phosphatase domain"/>
    <property type="match status" value="1"/>
</dbReference>
<evidence type="ECO:0000256" key="1">
    <source>
        <dbReference type="ARBA" id="ARBA00022801"/>
    </source>
</evidence>
<dbReference type="Gene3D" id="3.30.450.40">
    <property type="match status" value="1"/>
</dbReference>
<dbReference type="PROSITE" id="PS50112">
    <property type="entry name" value="PAS"/>
    <property type="match status" value="2"/>
</dbReference>
<dbReference type="PANTHER" id="PTHR43156">
    <property type="entry name" value="STAGE II SPORULATION PROTEIN E-RELATED"/>
    <property type="match status" value="1"/>
</dbReference>
<dbReference type="InterPro" id="IPR013767">
    <property type="entry name" value="PAS_fold"/>
</dbReference>
<feature type="domain" description="PAS" evidence="2">
    <location>
        <begin position="133"/>
        <end position="203"/>
    </location>
</feature>
<dbReference type="EMBL" id="JADBEF010000001">
    <property type="protein sequence ID" value="MBE1559303.1"/>
    <property type="molecule type" value="Genomic_DNA"/>
</dbReference>
<dbReference type="NCBIfam" id="TIGR00229">
    <property type="entry name" value="sensory_box"/>
    <property type="match status" value="2"/>
</dbReference>
<dbReference type="InterPro" id="IPR036457">
    <property type="entry name" value="PPM-type-like_dom_sf"/>
</dbReference>
<dbReference type="Proteomes" id="UP000661607">
    <property type="component" value="Unassembled WGS sequence"/>
</dbReference>
<dbReference type="SUPFAM" id="SSF55781">
    <property type="entry name" value="GAF domain-like"/>
    <property type="match status" value="1"/>
</dbReference>
<comment type="caution">
    <text evidence="3">The sequence shown here is derived from an EMBL/GenBank/DDBJ whole genome shotgun (WGS) entry which is preliminary data.</text>
</comment>
<organism evidence="3 4">
    <name type="scientific">Nonomuraea africana</name>
    <dbReference type="NCBI Taxonomy" id="46171"/>
    <lineage>
        <taxon>Bacteria</taxon>
        <taxon>Bacillati</taxon>
        <taxon>Actinomycetota</taxon>
        <taxon>Actinomycetes</taxon>
        <taxon>Streptosporangiales</taxon>
        <taxon>Streptosporangiaceae</taxon>
        <taxon>Nonomuraea</taxon>
    </lineage>
</organism>
<dbReference type="RefSeq" id="WP_318781640.1">
    <property type="nucleotide sequence ID" value="NZ_BAAASY010000001.1"/>
</dbReference>
<dbReference type="Pfam" id="PF01590">
    <property type="entry name" value="GAF"/>
    <property type="match status" value="1"/>
</dbReference>
<reference evidence="3 4" key="1">
    <citation type="submission" date="2020-10" db="EMBL/GenBank/DDBJ databases">
        <title>Sequencing the genomes of 1000 actinobacteria strains.</title>
        <authorList>
            <person name="Klenk H.-P."/>
        </authorList>
    </citation>
    <scope>NUCLEOTIDE SEQUENCE [LARGE SCALE GENOMIC DNA]</scope>
    <source>
        <strain evidence="3 4">DSM 43748</strain>
    </source>
</reference>
<dbReference type="CDD" id="cd00130">
    <property type="entry name" value="PAS"/>
    <property type="match status" value="2"/>
</dbReference>
<proteinExistence type="predicted"/>
<keyword evidence="1" id="KW-0378">Hydrolase</keyword>
<sequence length="690" mass="73850">MVDPFGHHPGGPSPPGGLLDMLNVAAVVVDTGGRIVLWSPQAEQLFGYPTQEALGQYAGRLLVDPEHLTLVMELFEEVMETGRPWVGVFPVRVKDGSIRQVEFRNMRLQDDRHNLYALAIATDQATVRQVETDLALSDKLIDQSPIGLAILDTDLRYVTVNPALERINGRPAAEHTGRTVHEVLTFVDAAAVEAAMRQVLATGVPLIDLHEVDLPSGQHAWSTSYYRLEDTAGHVLGVAVSVVDVTERHKAAVEAAVARRRLAMVAEATVRVGTTLDLQRTARELAEVVVPDLADLATVDVLEEILTDRRAESQDDGLARFRALAVVSAYPTEAIGAADPVDEVVTYDADRLAARCVTSAAPILVPRVEPSALHRIARDAAAAVHLSGAGVHSYLAVPLIARGEVLGVLCMVRARNQTPFDQEDLVLATELASRAAVCIDNARLYRNERNTVLTLQRSLLPQPPPHRPGLKIAYRYLPAGAGNEVGGDWFDVIPLAEGKTALVVGDVMGSGIAAATTMGQLRTATSTLAALDLDPAEVLRHLDDIAAGLSRPFVTCVYAVCDPAHGRCRVSTAGHLPPVLVPAEGAPELVAIPPGAPLGVGGVDFTTVTLPLAPGSLLVLYTDGLVETRDEPIDQRLETLCRLLDGPRRPPEETCEALLRALRPPDDRDDVVLLVAHIRPGPAEGRPATG</sequence>
<dbReference type="SUPFAM" id="SSF55785">
    <property type="entry name" value="PYP-like sensor domain (PAS domain)"/>
    <property type="match status" value="2"/>
</dbReference>
<dbReference type="Pfam" id="PF07228">
    <property type="entry name" value="SpoIIE"/>
    <property type="match status" value="1"/>
</dbReference>
<dbReference type="Gene3D" id="3.30.450.20">
    <property type="entry name" value="PAS domain"/>
    <property type="match status" value="2"/>
</dbReference>